<dbReference type="EMBL" id="RWJN01000086">
    <property type="protein sequence ID" value="TCD67758.1"/>
    <property type="molecule type" value="Genomic_DNA"/>
</dbReference>
<comment type="caution">
    <text evidence="1">The sequence shown here is derived from an EMBL/GenBank/DDBJ whole genome shotgun (WGS) entry which is preliminary data.</text>
</comment>
<dbReference type="OrthoDB" id="2913041at2759"/>
<proteinExistence type="predicted"/>
<organism evidence="1 2">
    <name type="scientific">Steccherinum ochraceum</name>
    <dbReference type="NCBI Taxonomy" id="92696"/>
    <lineage>
        <taxon>Eukaryota</taxon>
        <taxon>Fungi</taxon>
        <taxon>Dikarya</taxon>
        <taxon>Basidiomycota</taxon>
        <taxon>Agaricomycotina</taxon>
        <taxon>Agaricomycetes</taxon>
        <taxon>Polyporales</taxon>
        <taxon>Steccherinaceae</taxon>
        <taxon>Steccherinum</taxon>
    </lineage>
</organism>
<gene>
    <name evidence="1" type="ORF">EIP91_011944</name>
</gene>
<dbReference type="Proteomes" id="UP000292702">
    <property type="component" value="Unassembled WGS sequence"/>
</dbReference>
<reference evidence="1 2" key="1">
    <citation type="submission" date="2018-11" db="EMBL/GenBank/DDBJ databases">
        <title>Genome assembly of Steccherinum ochraceum LE-BIN_3174, the white-rot fungus of the Steccherinaceae family (The Residual Polyporoid clade, Polyporales, Basidiomycota).</title>
        <authorList>
            <person name="Fedorova T.V."/>
            <person name="Glazunova O.A."/>
            <person name="Landesman E.O."/>
            <person name="Moiseenko K.V."/>
            <person name="Psurtseva N.V."/>
            <person name="Savinova O.S."/>
            <person name="Shakhova N.V."/>
            <person name="Tyazhelova T.V."/>
            <person name="Vasina D.V."/>
        </authorList>
    </citation>
    <scope>NUCLEOTIDE SEQUENCE [LARGE SCALE GENOMIC DNA]</scope>
    <source>
        <strain evidence="1 2">LE-BIN_3174</strain>
    </source>
</reference>
<accession>A0A4R0RVA7</accession>
<sequence length="347" mass="38395">MAAPIAIRTSSNFEVFHTPAMYPKSPILSFPPPAPTAGRPLAERAGMNLRIKTTFGVPNDTVKYPAMGHIQPHRNNLPRRRNPKRMPSMHATPVTAHPEKVEEQLQEKAAVEVLEEKDELYNEKFTPPEPYLPSQTHQTASEYVIHYAQPRMAESVLGVRPEDSDHLQELLNGLHLAFVKDAATEQPKQPSGKAFTHIVNVTYAAASESSRKGTSEQTCKDDVQRLELVLPCDPPTHTYTLDYTVRRAGLGLSDAQIRTARDFIAAALPRHVVDASDPNADVCVLVTAPHGRPADVMCVAAGFLAYTADREVSDILRFVDEEVEFDSIWRGEVSDDECARTQAAVRS</sequence>
<protein>
    <submittedName>
        <fullName evidence="1">Uncharacterized protein</fullName>
    </submittedName>
</protein>
<name>A0A4R0RVA7_9APHY</name>
<keyword evidence="2" id="KW-1185">Reference proteome</keyword>
<evidence type="ECO:0000313" key="2">
    <source>
        <dbReference type="Proteomes" id="UP000292702"/>
    </source>
</evidence>
<evidence type="ECO:0000313" key="1">
    <source>
        <dbReference type="EMBL" id="TCD67758.1"/>
    </source>
</evidence>
<dbReference type="AlphaFoldDB" id="A0A4R0RVA7"/>